<dbReference type="EMBL" id="CP132932">
    <property type="protein sequence ID" value="XCB25732.1"/>
    <property type="molecule type" value="Genomic_DNA"/>
</dbReference>
<gene>
    <name evidence="2" type="ORF">RBB75_14940</name>
</gene>
<accession>A0AAU7ZAG6</accession>
<evidence type="ECO:0000256" key="1">
    <source>
        <dbReference type="SAM" id="Phobius"/>
    </source>
</evidence>
<proteinExistence type="predicted"/>
<keyword evidence="1" id="KW-1133">Transmembrane helix</keyword>
<evidence type="ECO:0000313" key="2">
    <source>
        <dbReference type="EMBL" id="XCB25732.1"/>
    </source>
</evidence>
<reference evidence="2" key="2">
    <citation type="journal article" date="2024" name="Environ. Microbiol.">
        <title>Genome analysis and description of Tunturibacter gen. nov. expands the diversity of Terriglobia in tundra soils.</title>
        <authorList>
            <person name="Messyasz A."/>
            <person name="Mannisto M.K."/>
            <person name="Kerkhof L.J."/>
            <person name="Haggblom M.M."/>
        </authorList>
    </citation>
    <scope>NUCLEOTIDE SEQUENCE</scope>
    <source>
        <strain evidence="2">M8UP23</strain>
    </source>
</reference>
<name>A0AAU7ZAG6_9BACT</name>
<feature type="transmembrane region" description="Helical" evidence="1">
    <location>
        <begin position="98"/>
        <end position="114"/>
    </location>
</feature>
<sequence length="117" mass="13377">MEDPPWIEATATVEACELIKHAPRIRTGRIANFEMPDFSRYAVTFTYHANGQLHSGQYIAHADVPLGHTFIISYDPHNPNDNSGSEDDLTFHPFRRRLIIGAALILILLASHWFRHR</sequence>
<keyword evidence="1" id="KW-0812">Transmembrane</keyword>
<protein>
    <recommendedName>
        <fullName evidence="3">DUF3592 domain-containing protein</fullName>
    </recommendedName>
</protein>
<keyword evidence="1" id="KW-0472">Membrane</keyword>
<dbReference type="AlphaFoldDB" id="A0AAU7ZAG6"/>
<reference evidence="2" key="1">
    <citation type="submission" date="2023-08" db="EMBL/GenBank/DDBJ databases">
        <authorList>
            <person name="Messyasz A."/>
            <person name="Mannisto M.K."/>
            <person name="Kerkhof L.J."/>
            <person name="Haggblom M."/>
        </authorList>
    </citation>
    <scope>NUCLEOTIDE SEQUENCE</scope>
    <source>
        <strain evidence="2">M8UP23</strain>
    </source>
</reference>
<dbReference type="KEGG" id="temp:RBB75_14940"/>
<dbReference type="RefSeq" id="WP_353068550.1">
    <property type="nucleotide sequence ID" value="NZ_CP132932.1"/>
</dbReference>
<organism evidence="2">
    <name type="scientific">Tunturiibacter empetritectus</name>
    <dbReference type="NCBI Taxonomy" id="3069691"/>
    <lineage>
        <taxon>Bacteria</taxon>
        <taxon>Pseudomonadati</taxon>
        <taxon>Acidobacteriota</taxon>
        <taxon>Terriglobia</taxon>
        <taxon>Terriglobales</taxon>
        <taxon>Acidobacteriaceae</taxon>
        <taxon>Tunturiibacter</taxon>
    </lineage>
</organism>
<evidence type="ECO:0008006" key="3">
    <source>
        <dbReference type="Google" id="ProtNLM"/>
    </source>
</evidence>